<feature type="site" description="Important for catalytic activity, responsible for pKa modulation of the active site Glu and correct orientation of both the proton donor and substrate" evidence="6">
    <location>
        <position position="259"/>
    </location>
</feature>
<evidence type="ECO:0000256" key="9">
    <source>
        <dbReference type="SAM" id="Phobius"/>
    </source>
</evidence>
<evidence type="ECO:0000313" key="10">
    <source>
        <dbReference type="EMBL" id="EAU33541.1"/>
    </source>
</evidence>
<gene>
    <name evidence="10" type="ORF">ATEG_05780</name>
</gene>
<dbReference type="OrthoDB" id="3879658at2759"/>
<sequence>MYIYQPPDAEKIDILETPKERMHPDTLTVDDHRKEIPPTTLSASASSLPRDDDSGAGITKPVIIFSPGKTDAPEDKTPQRWTRKRIAWIGIIAFSALVIVVLVITLPVVLLRRRGPPDDPSYTKTSNRPLLVVDNFPDPGLIHTNGTWIAYGTNAKKNDSNVAHIPVATSMDFTNWTHIEGYDAMPTIGGWEKRINHWAPDVIERNDGKFVIYYSGELKDWKRHHCVGVAVSEEKDPLGPYIPEKKPLACPRKHGGAIDPSPFRDTDGKLYVVYKADGNSIGHGGNCNNSKKPIVTVPIMLQELEDDGTTPVGDPVQILRNEKSDGPLVEAPSLIYTQGLYYLFFSSHCFTSPEYDVKYAYSTSLKGPYVRAARPLLKTGDFGLKSPGGATVSPDGTKMVFHADCKTSWRCMYAAAIDIRVNSTVTLTSL</sequence>
<evidence type="ECO:0000256" key="4">
    <source>
        <dbReference type="ARBA" id="ARBA00023295"/>
    </source>
</evidence>
<feature type="transmembrane region" description="Helical" evidence="9">
    <location>
        <begin position="86"/>
        <end position="111"/>
    </location>
</feature>
<keyword evidence="9" id="KW-1133">Transmembrane helix</keyword>
<dbReference type="GeneID" id="4321702"/>
<evidence type="ECO:0000256" key="7">
    <source>
        <dbReference type="RuleBase" id="RU361187"/>
    </source>
</evidence>
<proteinExistence type="inferred from homology"/>
<keyword evidence="3 7" id="KW-0378">Hydrolase</keyword>
<dbReference type="EMBL" id="CH476601">
    <property type="protein sequence ID" value="EAU33541.1"/>
    <property type="molecule type" value="Genomic_DNA"/>
</dbReference>
<evidence type="ECO:0000256" key="6">
    <source>
        <dbReference type="PIRSR" id="PIRSR606710-2"/>
    </source>
</evidence>
<evidence type="ECO:0000256" key="2">
    <source>
        <dbReference type="ARBA" id="ARBA00022729"/>
    </source>
</evidence>
<evidence type="ECO:0000256" key="3">
    <source>
        <dbReference type="ARBA" id="ARBA00022801"/>
    </source>
</evidence>
<feature type="active site" description="Proton acceptor" evidence="5">
    <location>
        <position position="138"/>
    </location>
</feature>
<keyword evidence="9" id="KW-0812">Transmembrane</keyword>
<reference evidence="11" key="1">
    <citation type="submission" date="2005-09" db="EMBL/GenBank/DDBJ databases">
        <title>Annotation of the Aspergillus terreus NIH2624 genome.</title>
        <authorList>
            <person name="Birren B.W."/>
            <person name="Lander E.S."/>
            <person name="Galagan J.E."/>
            <person name="Nusbaum C."/>
            <person name="Devon K."/>
            <person name="Henn M."/>
            <person name="Ma L.-J."/>
            <person name="Jaffe D.B."/>
            <person name="Butler J."/>
            <person name="Alvarez P."/>
            <person name="Gnerre S."/>
            <person name="Grabherr M."/>
            <person name="Kleber M."/>
            <person name="Mauceli E.W."/>
            <person name="Brockman W."/>
            <person name="Rounsley S."/>
            <person name="Young S.K."/>
            <person name="LaButti K."/>
            <person name="Pushparaj V."/>
            <person name="DeCaprio D."/>
            <person name="Crawford M."/>
            <person name="Koehrsen M."/>
            <person name="Engels R."/>
            <person name="Montgomery P."/>
            <person name="Pearson M."/>
            <person name="Howarth C."/>
            <person name="Larson L."/>
            <person name="Luoma S."/>
            <person name="White J."/>
            <person name="Alvarado L."/>
            <person name="Kodira C.D."/>
            <person name="Zeng Q."/>
            <person name="Oleary S."/>
            <person name="Yandava C."/>
            <person name="Denning D.W."/>
            <person name="Nierman W.C."/>
            <person name="Milne T."/>
            <person name="Madden K."/>
        </authorList>
    </citation>
    <scope>NUCLEOTIDE SEQUENCE [LARGE SCALE GENOMIC DNA]</scope>
    <source>
        <strain evidence="11">NIH 2624 / FGSC A1156</strain>
    </source>
</reference>
<keyword evidence="2" id="KW-0732">Signal</keyword>
<dbReference type="Proteomes" id="UP000007963">
    <property type="component" value="Unassembled WGS sequence"/>
</dbReference>
<dbReference type="RefSeq" id="XP_001214958.1">
    <property type="nucleotide sequence ID" value="XM_001214958.1"/>
</dbReference>
<dbReference type="eggNOG" id="ENOG502S9PF">
    <property type="taxonomic scope" value="Eukaryota"/>
</dbReference>
<accession>Q0CKK4</accession>
<protein>
    <recommendedName>
        <fullName evidence="12">Glycosyl hydrolase family 43 protein</fullName>
    </recommendedName>
</protein>
<organism evidence="10 11">
    <name type="scientific">Aspergillus terreus (strain NIH 2624 / FGSC A1156)</name>
    <dbReference type="NCBI Taxonomy" id="341663"/>
    <lineage>
        <taxon>Eukaryota</taxon>
        <taxon>Fungi</taxon>
        <taxon>Dikarya</taxon>
        <taxon>Ascomycota</taxon>
        <taxon>Pezizomycotina</taxon>
        <taxon>Eurotiomycetes</taxon>
        <taxon>Eurotiomycetidae</taxon>
        <taxon>Eurotiales</taxon>
        <taxon>Aspergillaceae</taxon>
        <taxon>Aspergillus</taxon>
        <taxon>Aspergillus subgen. Circumdati</taxon>
    </lineage>
</organism>
<dbReference type="PANTHER" id="PTHR42812">
    <property type="entry name" value="BETA-XYLOSIDASE"/>
    <property type="match status" value="1"/>
</dbReference>
<dbReference type="InterPro" id="IPR051795">
    <property type="entry name" value="Glycosyl_Hydrlase_43"/>
</dbReference>
<evidence type="ECO:0008006" key="12">
    <source>
        <dbReference type="Google" id="ProtNLM"/>
    </source>
</evidence>
<keyword evidence="4 7" id="KW-0326">Glycosidase</keyword>
<evidence type="ECO:0000313" key="11">
    <source>
        <dbReference type="Proteomes" id="UP000007963"/>
    </source>
</evidence>
<dbReference type="SUPFAM" id="SSF75005">
    <property type="entry name" value="Arabinanase/levansucrase/invertase"/>
    <property type="match status" value="1"/>
</dbReference>
<dbReference type="STRING" id="341663.Q0CKK4"/>
<keyword evidence="9" id="KW-0472">Membrane</keyword>
<evidence type="ECO:0000256" key="1">
    <source>
        <dbReference type="ARBA" id="ARBA00009865"/>
    </source>
</evidence>
<dbReference type="GO" id="GO:0004553">
    <property type="term" value="F:hydrolase activity, hydrolyzing O-glycosyl compounds"/>
    <property type="evidence" value="ECO:0007669"/>
    <property type="project" value="InterPro"/>
</dbReference>
<dbReference type="Pfam" id="PF04616">
    <property type="entry name" value="Glyco_hydro_43"/>
    <property type="match status" value="1"/>
</dbReference>
<dbReference type="InterPro" id="IPR006710">
    <property type="entry name" value="Glyco_hydro_43"/>
</dbReference>
<evidence type="ECO:0000256" key="8">
    <source>
        <dbReference type="SAM" id="MobiDB-lite"/>
    </source>
</evidence>
<dbReference type="AlphaFoldDB" id="Q0CKK4"/>
<feature type="active site" description="Proton donor" evidence="5">
    <location>
        <position position="330"/>
    </location>
</feature>
<feature type="region of interest" description="Disordered" evidence="8">
    <location>
        <begin position="30"/>
        <end position="57"/>
    </location>
</feature>
<dbReference type="InterPro" id="IPR023296">
    <property type="entry name" value="Glyco_hydro_beta-prop_sf"/>
</dbReference>
<dbReference type="Gene3D" id="2.115.10.20">
    <property type="entry name" value="Glycosyl hydrolase domain, family 43"/>
    <property type="match status" value="1"/>
</dbReference>
<dbReference type="PANTHER" id="PTHR42812:SF5">
    <property type="entry name" value="ENDO-ARABINASE"/>
    <property type="match status" value="1"/>
</dbReference>
<comment type="similarity">
    <text evidence="1 7">Belongs to the glycosyl hydrolase 43 family.</text>
</comment>
<dbReference type="GO" id="GO:0005975">
    <property type="term" value="P:carbohydrate metabolic process"/>
    <property type="evidence" value="ECO:0007669"/>
    <property type="project" value="InterPro"/>
</dbReference>
<evidence type="ECO:0000256" key="5">
    <source>
        <dbReference type="PIRSR" id="PIRSR606710-1"/>
    </source>
</evidence>
<dbReference type="VEuPathDB" id="FungiDB:ATEG_05780"/>
<dbReference type="OMA" id="WSMAFHA"/>
<dbReference type="CDD" id="cd08999">
    <property type="entry name" value="GH43_ABN-like"/>
    <property type="match status" value="1"/>
</dbReference>
<dbReference type="HOGENOM" id="CLU_009397_8_0_1"/>
<name>Q0CKK4_ASPTN</name>